<feature type="binding site" evidence="6">
    <location>
        <begin position="63"/>
        <end position="64"/>
    </location>
    <ligand>
        <name>NAD(+)</name>
        <dbReference type="ChEBI" id="CHEBI:57540"/>
    </ligand>
</feature>
<keyword evidence="1 6" id="KW-0808">Transferase</keyword>
<comment type="caution">
    <text evidence="6">Lacks conserved residue(s) required for the propagation of feature annotation.</text>
</comment>
<feature type="binding site" evidence="6">
    <location>
        <position position="164"/>
    </location>
    <ligand>
        <name>NAD(+)</name>
        <dbReference type="ChEBI" id="CHEBI:57540"/>
    </ligand>
</feature>
<keyword evidence="3 6" id="KW-0521">NADP</keyword>
<dbReference type="PANTHER" id="PTHR20275:SF0">
    <property type="entry name" value="NAD KINASE"/>
    <property type="match status" value="1"/>
</dbReference>
<dbReference type="PATRIC" id="fig|626937.4.peg.2328"/>
<dbReference type="GO" id="GO:0046872">
    <property type="term" value="F:metal ion binding"/>
    <property type="evidence" value="ECO:0007669"/>
    <property type="project" value="UniProtKB-UniRule"/>
</dbReference>
<dbReference type="RefSeq" id="WP_066518935.1">
    <property type="nucleotide sequence ID" value="NZ_CABMOF010000001.1"/>
</dbReference>
<dbReference type="GO" id="GO:0019674">
    <property type="term" value="P:NAD+ metabolic process"/>
    <property type="evidence" value="ECO:0007669"/>
    <property type="project" value="InterPro"/>
</dbReference>
<comment type="caution">
    <text evidence="7">The sequence shown here is derived from an EMBL/GenBank/DDBJ whole genome shotgun (WGS) entry which is preliminary data.</text>
</comment>
<dbReference type="EC" id="2.7.1.23" evidence="6"/>
<dbReference type="Pfam" id="PF01513">
    <property type="entry name" value="NAD_kinase"/>
    <property type="match status" value="1"/>
</dbReference>
<dbReference type="Pfam" id="PF20143">
    <property type="entry name" value="NAD_kinase_C"/>
    <property type="match status" value="1"/>
</dbReference>
<dbReference type="InterPro" id="IPR002504">
    <property type="entry name" value="NADK"/>
</dbReference>
<dbReference type="InterPro" id="IPR017437">
    <property type="entry name" value="ATP-NAD_kinase_PpnK-typ_C"/>
</dbReference>
<keyword evidence="6" id="KW-0547">Nucleotide-binding</keyword>
<dbReference type="GO" id="GO:0005524">
    <property type="term" value="F:ATP binding"/>
    <property type="evidence" value="ECO:0007669"/>
    <property type="project" value="UniProtKB-KW"/>
</dbReference>
<dbReference type="HAMAP" id="MF_00361">
    <property type="entry name" value="NAD_kinase"/>
    <property type="match status" value="1"/>
</dbReference>
<evidence type="ECO:0000313" key="7">
    <source>
        <dbReference type="EMBL" id="KXK65113.1"/>
    </source>
</evidence>
<keyword evidence="6" id="KW-0067">ATP-binding</keyword>
<dbReference type="SUPFAM" id="SSF111331">
    <property type="entry name" value="NAD kinase/diacylglycerol kinase-like"/>
    <property type="match status" value="1"/>
</dbReference>
<protein>
    <recommendedName>
        <fullName evidence="6">NAD kinase</fullName>
        <ecNumber evidence="6">2.7.1.23</ecNumber>
    </recommendedName>
    <alternativeName>
        <fullName evidence="6">ATP-dependent NAD kinase</fullName>
    </alternativeName>
</protein>
<keyword evidence="6" id="KW-0963">Cytoplasm</keyword>
<dbReference type="InterPro" id="IPR017438">
    <property type="entry name" value="ATP-NAD_kinase_N"/>
</dbReference>
<dbReference type="GO" id="GO:0003951">
    <property type="term" value="F:NAD+ kinase activity"/>
    <property type="evidence" value="ECO:0007669"/>
    <property type="project" value="UniProtKB-UniRule"/>
</dbReference>
<feature type="binding site" evidence="6">
    <location>
        <position position="234"/>
    </location>
    <ligand>
        <name>NAD(+)</name>
        <dbReference type="ChEBI" id="CHEBI:57540"/>
    </ligand>
</feature>
<feature type="binding site" evidence="6">
    <location>
        <position position="68"/>
    </location>
    <ligand>
        <name>NAD(+)</name>
        <dbReference type="ChEBI" id="CHEBI:57540"/>
    </ligand>
</feature>
<feature type="binding site" evidence="6">
    <location>
        <begin position="175"/>
        <end position="180"/>
    </location>
    <ligand>
        <name>NAD(+)</name>
        <dbReference type="ChEBI" id="CHEBI:57540"/>
    </ligand>
</feature>
<evidence type="ECO:0000256" key="6">
    <source>
        <dbReference type="HAMAP-Rule" id="MF_00361"/>
    </source>
</evidence>
<dbReference type="Gene3D" id="2.60.200.30">
    <property type="entry name" value="Probable inorganic polyphosphate/atp-NAD kinase, domain 2"/>
    <property type="match status" value="1"/>
</dbReference>
<evidence type="ECO:0000313" key="8">
    <source>
        <dbReference type="Proteomes" id="UP000070366"/>
    </source>
</evidence>
<feature type="binding site" evidence="6">
    <location>
        <position position="145"/>
    </location>
    <ligand>
        <name>NAD(+)</name>
        <dbReference type="ChEBI" id="CHEBI:57540"/>
    </ligand>
</feature>
<dbReference type="OrthoDB" id="9774737at2"/>
<comment type="function">
    <text evidence="6">Involved in the regulation of the intracellular balance of NAD and NADP, and is a key enzyme in the biosynthesis of NADP. Catalyzes specifically the phosphorylation on 2'-hydroxyl of the adenosine moiety of NAD to yield NADP.</text>
</comment>
<feature type="active site" description="Proton acceptor" evidence="6">
    <location>
        <position position="63"/>
    </location>
</feature>
<name>A0A136Q351_9FIRM</name>
<comment type="subcellular location">
    <subcellularLocation>
        <location evidence="6">Cytoplasm</location>
    </subcellularLocation>
</comment>
<accession>A0A136Q351</accession>
<proteinExistence type="inferred from homology"/>
<gene>
    <name evidence="6" type="primary">nadK</name>
    <name evidence="7" type="ORF">HMPREF3293_02371</name>
</gene>
<comment type="cofactor">
    <cofactor evidence="6">
        <name>a divalent metal cation</name>
        <dbReference type="ChEBI" id="CHEBI:60240"/>
    </cofactor>
</comment>
<keyword evidence="4 6" id="KW-0520">NAD</keyword>
<dbReference type="Gene3D" id="3.40.50.10330">
    <property type="entry name" value="Probable inorganic polyphosphate/atp-NAD kinase, domain 1"/>
    <property type="match status" value="1"/>
</dbReference>
<dbReference type="GO" id="GO:0005737">
    <property type="term" value="C:cytoplasm"/>
    <property type="evidence" value="ECO:0007669"/>
    <property type="project" value="UniProtKB-SubCell"/>
</dbReference>
<dbReference type="GO" id="GO:0006741">
    <property type="term" value="P:NADP+ biosynthetic process"/>
    <property type="evidence" value="ECO:0007669"/>
    <property type="project" value="UniProtKB-UniRule"/>
</dbReference>
<dbReference type="EMBL" id="LSZW01000063">
    <property type="protein sequence ID" value="KXK65113.1"/>
    <property type="molecule type" value="Genomic_DNA"/>
</dbReference>
<reference evidence="7 8" key="1">
    <citation type="submission" date="2016-02" db="EMBL/GenBank/DDBJ databases">
        <authorList>
            <person name="Wen L."/>
            <person name="He K."/>
            <person name="Yang H."/>
        </authorList>
    </citation>
    <scope>NUCLEOTIDE SEQUENCE [LARGE SCALE GENOMIC DNA]</scope>
    <source>
        <strain evidence="7 8">DSM 22607</strain>
    </source>
</reference>
<dbReference type="InterPro" id="IPR016064">
    <property type="entry name" value="NAD/diacylglycerol_kinase_sf"/>
</dbReference>
<organism evidence="7 8">
    <name type="scientific">Christensenella minuta</name>
    <dbReference type="NCBI Taxonomy" id="626937"/>
    <lineage>
        <taxon>Bacteria</taxon>
        <taxon>Bacillati</taxon>
        <taxon>Bacillota</taxon>
        <taxon>Clostridia</taxon>
        <taxon>Christensenellales</taxon>
        <taxon>Christensenellaceae</taxon>
        <taxon>Christensenella</taxon>
    </lineage>
</organism>
<dbReference type="KEGG" id="cmiu:B1H56_03485"/>
<dbReference type="GO" id="GO:0051287">
    <property type="term" value="F:NAD binding"/>
    <property type="evidence" value="ECO:0007669"/>
    <property type="project" value="UniProtKB-ARBA"/>
</dbReference>
<feature type="binding site" evidence="6">
    <location>
        <begin position="134"/>
        <end position="135"/>
    </location>
    <ligand>
        <name>NAD(+)</name>
        <dbReference type="ChEBI" id="CHEBI:57540"/>
    </ligand>
</feature>
<evidence type="ECO:0000256" key="3">
    <source>
        <dbReference type="ARBA" id="ARBA00022857"/>
    </source>
</evidence>
<keyword evidence="2 6" id="KW-0418">Kinase</keyword>
<dbReference type="STRING" id="626937.HMPREF3293_02371"/>
<comment type="catalytic activity">
    <reaction evidence="5 6">
        <text>NAD(+) + ATP = ADP + NADP(+) + H(+)</text>
        <dbReference type="Rhea" id="RHEA:18629"/>
        <dbReference type="ChEBI" id="CHEBI:15378"/>
        <dbReference type="ChEBI" id="CHEBI:30616"/>
        <dbReference type="ChEBI" id="CHEBI:57540"/>
        <dbReference type="ChEBI" id="CHEBI:58349"/>
        <dbReference type="ChEBI" id="CHEBI:456216"/>
        <dbReference type="EC" id="2.7.1.23"/>
    </reaction>
</comment>
<keyword evidence="8" id="KW-1185">Reference proteome</keyword>
<evidence type="ECO:0000256" key="5">
    <source>
        <dbReference type="ARBA" id="ARBA00047925"/>
    </source>
</evidence>
<sequence length="280" mass="30666">MLKIGIYTNKGKDPGLQATDRVIGALEEAGCSVCYDSDTAALLGLSEYKDAGEADALFILGGDGTILRAARKYVSFGFPLIGINIGHLGFMSEINLPDIERMIDHIKRGDYVIDERMMLEARINGAGSPFIALNDFIITKINRTRMVQLDLYVNGTLAELYNGDGLIVATPTGSTAYSLSAGGPIIAPNVSCILITPMCPHSLYARSIVTKYSDTITVRPHEGEENVTFSADGQELHYLSDADEVIIQRSEMKAKFLRFTNDMFFPQLKDKLAQWSGPKK</sequence>
<evidence type="ECO:0000256" key="4">
    <source>
        <dbReference type="ARBA" id="ARBA00023027"/>
    </source>
</evidence>
<evidence type="ECO:0000256" key="2">
    <source>
        <dbReference type="ARBA" id="ARBA00022777"/>
    </source>
</evidence>
<comment type="similarity">
    <text evidence="6">Belongs to the NAD kinase family.</text>
</comment>
<dbReference type="AlphaFoldDB" id="A0A136Q351"/>
<evidence type="ECO:0000256" key="1">
    <source>
        <dbReference type="ARBA" id="ARBA00022679"/>
    </source>
</evidence>
<dbReference type="Proteomes" id="UP000070366">
    <property type="component" value="Unassembled WGS sequence"/>
</dbReference>
<dbReference type="PANTHER" id="PTHR20275">
    <property type="entry name" value="NAD KINASE"/>
    <property type="match status" value="1"/>
</dbReference>